<reference evidence="4" key="1">
    <citation type="submission" date="2023-03" db="EMBL/GenBank/DDBJ databases">
        <title>Actinoallomurus iriomotensis NBRC 103681.</title>
        <authorList>
            <person name="Ichikawa N."/>
            <person name="Sato H."/>
            <person name="Tonouchi N."/>
        </authorList>
    </citation>
    <scope>NUCLEOTIDE SEQUENCE</scope>
    <source>
        <strain evidence="4">NBRC 103681</strain>
    </source>
</reference>
<protein>
    <submittedName>
        <fullName evidence="4">PadR family transcriptional regulator</fullName>
    </submittedName>
</protein>
<dbReference type="Pfam" id="PF10400">
    <property type="entry name" value="Vir_act_alpha_C"/>
    <property type="match status" value="1"/>
</dbReference>
<organism evidence="4 5">
    <name type="scientific">Actinoallomurus iriomotensis</name>
    <dbReference type="NCBI Taxonomy" id="478107"/>
    <lineage>
        <taxon>Bacteria</taxon>
        <taxon>Bacillati</taxon>
        <taxon>Actinomycetota</taxon>
        <taxon>Actinomycetes</taxon>
        <taxon>Streptosporangiales</taxon>
        <taxon>Thermomonosporaceae</taxon>
        <taxon>Actinoallomurus</taxon>
    </lineage>
</organism>
<feature type="domain" description="Transcription regulator PadR N-terminal" evidence="2">
    <location>
        <begin position="19"/>
        <end position="89"/>
    </location>
</feature>
<evidence type="ECO:0000259" key="2">
    <source>
        <dbReference type="Pfam" id="PF03551"/>
    </source>
</evidence>
<dbReference type="AlphaFoldDB" id="A0A9W6RHV3"/>
<gene>
    <name evidence="4" type="ORF">Airi01_046030</name>
</gene>
<dbReference type="PANTHER" id="PTHR43252">
    <property type="entry name" value="TRANSCRIPTIONAL REGULATOR YQJI"/>
    <property type="match status" value="1"/>
</dbReference>
<evidence type="ECO:0000256" key="1">
    <source>
        <dbReference type="SAM" id="MobiDB-lite"/>
    </source>
</evidence>
<evidence type="ECO:0000313" key="5">
    <source>
        <dbReference type="Proteomes" id="UP001165135"/>
    </source>
</evidence>
<accession>A0A9W6RHV3</accession>
<dbReference type="InterPro" id="IPR005149">
    <property type="entry name" value="Tscrpt_reg_PadR_N"/>
</dbReference>
<dbReference type="InterPro" id="IPR018309">
    <property type="entry name" value="Tscrpt_reg_PadR_C"/>
</dbReference>
<dbReference type="Gene3D" id="1.10.10.10">
    <property type="entry name" value="Winged helix-like DNA-binding domain superfamily/Winged helix DNA-binding domain"/>
    <property type="match status" value="1"/>
</dbReference>
<dbReference type="InterPro" id="IPR036388">
    <property type="entry name" value="WH-like_DNA-bd_sf"/>
</dbReference>
<feature type="domain" description="Transcription regulator PadR C-terminal" evidence="3">
    <location>
        <begin position="101"/>
        <end position="181"/>
    </location>
</feature>
<sequence length="213" mass="23209">MEPTIESGEGAVLSLRHGLLGLLAEGPASGYDLARRFEEALGPVWPAQHPKIYAELSRLADAGMIEVDSRGPRGRKAYRITDAGLAEVRRWLAEGDVDHTLRSESVLRSFFFWLMEPGELREHLRREQRFFAETAALARTYAAAKDRGDFGDSMQTKSMRVALEAAIQMYQALADWADWAQTVPPAIANGDRPGEATDAASAPPGPEDSAAAG</sequence>
<dbReference type="SUPFAM" id="SSF46785">
    <property type="entry name" value="Winged helix' DNA-binding domain"/>
    <property type="match status" value="1"/>
</dbReference>
<dbReference type="PANTHER" id="PTHR43252:SF6">
    <property type="entry name" value="NEGATIVE TRANSCRIPTION REGULATOR PADR"/>
    <property type="match status" value="1"/>
</dbReference>
<dbReference type="Proteomes" id="UP001165135">
    <property type="component" value="Unassembled WGS sequence"/>
</dbReference>
<evidence type="ECO:0000313" key="4">
    <source>
        <dbReference type="EMBL" id="GLY76336.1"/>
    </source>
</evidence>
<evidence type="ECO:0000259" key="3">
    <source>
        <dbReference type="Pfam" id="PF10400"/>
    </source>
</evidence>
<comment type="caution">
    <text evidence="4">The sequence shown here is derived from an EMBL/GenBank/DDBJ whole genome shotgun (WGS) entry which is preliminary data.</text>
</comment>
<dbReference type="EMBL" id="BSTJ01000005">
    <property type="protein sequence ID" value="GLY76336.1"/>
    <property type="molecule type" value="Genomic_DNA"/>
</dbReference>
<proteinExistence type="predicted"/>
<name>A0A9W6RHV3_9ACTN</name>
<dbReference type="Pfam" id="PF03551">
    <property type="entry name" value="PadR"/>
    <property type="match status" value="1"/>
</dbReference>
<dbReference type="InterPro" id="IPR036390">
    <property type="entry name" value="WH_DNA-bd_sf"/>
</dbReference>
<feature type="region of interest" description="Disordered" evidence="1">
    <location>
        <begin position="184"/>
        <end position="213"/>
    </location>
</feature>